<keyword evidence="12" id="KW-1185">Reference proteome</keyword>
<dbReference type="Pfam" id="PF04205">
    <property type="entry name" value="FMN_bind"/>
    <property type="match status" value="1"/>
</dbReference>
<keyword evidence="5" id="KW-0411">Iron-sulfur</keyword>
<organism evidence="11 12">
    <name type="scientific">Gaopeijia maritima</name>
    <dbReference type="NCBI Taxonomy" id="3119007"/>
    <lineage>
        <taxon>Bacteria</taxon>
        <taxon>Pseudomonadati</taxon>
        <taxon>Gemmatimonadota</taxon>
        <taxon>Longimicrobiia</taxon>
        <taxon>Gaopeijiales</taxon>
        <taxon>Gaopeijiaceae</taxon>
        <taxon>Gaopeijia</taxon>
    </lineage>
</organism>
<dbReference type="Pfam" id="PF12801">
    <property type="entry name" value="Fer4_5"/>
    <property type="match status" value="2"/>
</dbReference>
<keyword evidence="6 8" id="KW-0472">Membrane</keyword>
<evidence type="ECO:0000256" key="8">
    <source>
        <dbReference type="SAM" id="Phobius"/>
    </source>
</evidence>
<dbReference type="RefSeq" id="WP_405287497.1">
    <property type="nucleotide sequence ID" value="NZ_JBBHLI010000013.1"/>
</dbReference>
<keyword evidence="3" id="KW-0479">Metal-binding</keyword>
<dbReference type="PANTHER" id="PTHR30224">
    <property type="entry name" value="ELECTRON TRANSPORT PROTEIN"/>
    <property type="match status" value="1"/>
</dbReference>
<feature type="domain" description="4Fe-4S ferredoxin-type" evidence="10">
    <location>
        <begin position="705"/>
        <end position="735"/>
    </location>
</feature>
<feature type="region of interest" description="Disordered" evidence="7">
    <location>
        <begin position="356"/>
        <end position="483"/>
    </location>
</feature>
<accession>A0ABU9EER5</accession>
<dbReference type="InterPro" id="IPR052378">
    <property type="entry name" value="NosR_regulator"/>
</dbReference>
<keyword evidence="8" id="KW-1133">Transmembrane helix</keyword>
<dbReference type="InterPro" id="IPR007329">
    <property type="entry name" value="FMN-bd"/>
</dbReference>
<evidence type="ECO:0000256" key="4">
    <source>
        <dbReference type="ARBA" id="ARBA00023004"/>
    </source>
</evidence>
<feature type="signal peptide" evidence="9">
    <location>
        <begin position="1"/>
        <end position="23"/>
    </location>
</feature>
<dbReference type="Pfam" id="PF00037">
    <property type="entry name" value="Fer4"/>
    <property type="match status" value="1"/>
</dbReference>
<evidence type="ECO:0000256" key="2">
    <source>
        <dbReference type="ARBA" id="ARBA00022475"/>
    </source>
</evidence>
<protein>
    <submittedName>
        <fullName evidence="11">4Fe-4S binding protein</fullName>
    </submittedName>
</protein>
<dbReference type="PROSITE" id="PS00198">
    <property type="entry name" value="4FE4S_FER_1"/>
    <property type="match status" value="1"/>
</dbReference>
<dbReference type="SUPFAM" id="SSF54862">
    <property type="entry name" value="4Fe-4S ferredoxins"/>
    <property type="match status" value="1"/>
</dbReference>
<feature type="transmembrane region" description="Helical" evidence="8">
    <location>
        <begin position="660"/>
        <end position="683"/>
    </location>
</feature>
<evidence type="ECO:0000256" key="1">
    <source>
        <dbReference type="ARBA" id="ARBA00004236"/>
    </source>
</evidence>
<sequence>MPRNLLAGLVFLLIFVLPGRAAAQDVEGTEVGEELLREVMPEAERFGPKEGRPPVITAFATDPATGAEQAIGYLFFTADVPPERKGYSGPVRALVGMDVAGVVTGVRVLSYYESYRSQMGDFLRRDGHQEQYAGKSIADKFLVRDDIDGISRATVSSRALAQGVRDATRRVARAYFERAPAPEGPIQPWTLSWLELMDREVARPVIVHEGEEVLAEIALMHIDSPETGAHLVGAPAWGMIERAIESRGREGYAMAYGVYGAQTGVFSRQGWSATQGGHSYPIPENNVFPFGLAGGGLLRDELTTIGAMLLPSELDLAQPFTVDLDLGGEREVTPVEYATLLARGGTIVMAEAGAPAAGGGEPGTSAATVAAGSGDPGSDDPGASARGSAAPGSAARGSAGPGTAAAGPDSAGATDRGAASDPAAPDAPTAGEPAAADPTSRDPTSGDPSPGGAEAGDPAASVSGTAAADPTVGPGPASASAPATQDFDFLDDEEEAESWSASMLAGLNGPRTVAMLGLLALTTIAFLKKRPALRWATLVITLGYLGFADGGFLSVSHITSAIWVGGSAFLNDVPLLLIAGFTLLATLLFGRVFCGFLCPFGALQDLLTRFVPRRFQRRVPERLHRAGLKVKYVVLAVILVPALLGSHASLYPYFEPFGTVFFRSPSVLLWAIALAFIAASAVVPRFYCRYACPLGAALAIGSLVSINRIRRVEHCTLCKVCENACPTGAIRGAEIDFKECVRCNACETLLIEKAGVCGHDLEAIRPRLVQIQRSSAST</sequence>
<dbReference type="EMBL" id="JBBHLI010000013">
    <property type="protein sequence ID" value="MEK9502639.1"/>
    <property type="molecule type" value="Genomic_DNA"/>
</dbReference>
<dbReference type="InterPro" id="IPR017896">
    <property type="entry name" value="4Fe4S_Fe-S-bd"/>
</dbReference>
<keyword evidence="8" id="KW-0812">Transmembrane</keyword>
<proteinExistence type="predicted"/>
<evidence type="ECO:0000256" key="3">
    <source>
        <dbReference type="ARBA" id="ARBA00022723"/>
    </source>
</evidence>
<feature type="compositionally biased region" description="Low complexity" evidence="7">
    <location>
        <begin position="379"/>
        <end position="438"/>
    </location>
</feature>
<feature type="chain" id="PRO_5045217864" evidence="9">
    <location>
        <begin position="24"/>
        <end position="778"/>
    </location>
</feature>
<comment type="caution">
    <text evidence="11">The sequence shown here is derived from an EMBL/GenBank/DDBJ whole genome shotgun (WGS) entry which is preliminary data.</text>
</comment>
<dbReference type="PROSITE" id="PS51379">
    <property type="entry name" value="4FE4S_FER_2"/>
    <property type="match status" value="1"/>
</dbReference>
<keyword evidence="4" id="KW-0408">Iron</keyword>
<comment type="subcellular location">
    <subcellularLocation>
        <location evidence="1">Cell membrane</location>
    </subcellularLocation>
</comment>
<feature type="transmembrane region" description="Helical" evidence="8">
    <location>
        <begin position="575"/>
        <end position="603"/>
    </location>
</feature>
<name>A0ABU9EER5_9BACT</name>
<dbReference type="SMART" id="SM00900">
    <property type="entry name" value="FMN_bind"/>
    <property type="match status" value="1"/>
</dbReference>
<evidence type="ECO:0000256" key="6">
    <source>
        <dbReference type="ARBA" id="ARBA00023136"/>
    </source>
</evidence>
<feature type="compositionally biased region" description="Low complexity" evidence="7">
    <location>
        <begin position="474"/>
        <end position="483"/>
    </location>
</feature>
<keyword evidence="9" id="KW-0732">Signal</keyword>
<feature type="transmembrane region" description="Helical" evidence="8">
    <location>
        <begin position="539"/>
        <end position="563"/>
    </location>
</feature>
<evidence type="ECO:0000256" key="9">
    <source>
        <dbReference type="SAM" id="SignalP"/>
    </source>
</evidence>
<evidence type="ECO:0000313" key="11">
    <source>
        <dbReference type="EMBL" id="MEK9502639.1"/>
    </source>
</evidence>
<dbReference type="PANTHER" id="PTHR30224:SF4">
    <property type="entry name" value="ELECTRON TRANSPORT PROTEIN YCCM-RELATED"/>
    <property type="match status" value="1"/>
</dbReference>
<gene>
    <name evidence="11" type="ORF">WI372_16715</name>
</gene>
<evidence type="ECO:0000313" key="12">
    <source>
        <dbReference type="Proteomes" id="UP001484239"/>
    </source>
</evidence>
<evidence type="ECO:0000256" key="7">
    <source>
        <dbReference type="SAM" id="MobiDB-lite"/>
    </source>
</evidence>
<dbReference type="Proteomes" id="UP001484239">
    <property type="component" value="Unassembled WGS sequence"/>
</dbReference>
<keyword evidence="2" id="KW-1003">Cell membrane</keyword>
<evidence type="ECO:0000256" key="5">
    <source>
        <dbReference type="ARBA" id="ARBA00023014"/>
    </source>
</evidence>
<dbReference type="InterPro" id="IPR017900">
    <property type="entry name" value="4Fe4S_Fe_S_CS"/>
</dbReference>
<feature type="compositionally biased region" description="Low complexity" evidence="7">
    <location>
        <begin position="363"/>
        <end position="373"/>
    </location>
</feature>
<evidence type="ECO:0000259" key="10">
    <source>
        <dbReference type="PROSITE" id="PS51379"/>
    </source>
</evidence>
<reference evidence="11 12" key="1">
    <citation type="submission" date="2024-02" db="EMBL/GenBank/DDBJ databases">
        <title>A novel Gemmatimonadota bacterium.</title>
        <authorList>
            <person name="Du Z.-J."/>
            <person name="Ye Y.-Q."/>
        </authorList>
    </citation>
    <scope>NUCLEOTIDE SEQUENCE [LARGE SCALE GENOMIC DNA]</scope>
    <source>
        <strain evidence="11 12">DH-20</strain>
    </source>
</reference>
<feature type="transmembrane region" description="Helical" evidence="8">
    <location>
        <begin position="632"/>
        <end position="654"/>
    </location>
</feature>